<comment type="caution">
    <text evidence="2">The sequence shown here is derived from an EMBL/GenBank/DDBJ whole genome shotgun (WGS) entry which is preliminary data.</text>
</comment>
<evidence type="ECO:0000256" key="1">
    <source>
        <dbReference type="SAM" id="Phobius"/>
    </source>
</evidence>
<reference evidence="2" key="1">
    <citation type="journal article" date="2020" name="Ecol. Evol.">
        <title>Genome structure and content of the rice root-knot nematode (Meloidogyne graminicola).</title>
        <authorList>
            <person name="Phan N.T."/>
            <person name="Danchin E.G.J."/>
            <person name="Klopp C."/>
            <person name="Perfus-Barbeoch L."/>
            <person name="Kozlowski D.K."/>
            <person name="Koutsovoulos G.D."/>
            <person name="Lopez-Roques C."/>
            <person name="Bouchez O."/>
            <person name="Zahm M."/>
            <person name="Besnard G."/>
            <person name="Bellafiore S."/>
        </authorList>
    </citation>
    <scope>NUCLEOTIDE SEQUENCE</scope>
    <source>
        <strain evidence="2">VN-18</strain>
    </source>
</reference>
<proteinExistence type="predicted"/>
<feature type="transmembrane region" description="Helical" evidence="1">
    <location>
        <begin position="16"/>
        <end position="34"/>
    </location>
</feature>
<keyword evidence="3" id="KW-1185">Reference proteome</keyword>
<keyword evidence="1" id="KW-0472">Membrane</keyword>
<dbReference type="EMBL" id="JABEBT010000220">
    <property type="protein sequence ID" value="KAF7623615.1"/>
    <property type="molecule type" value="Genomic_DNA"/>
</dbReference>
<dbReference type="AlphaFoldDB" id="A0A8S9Z652"/>
<keyword evidence="1" id="KW-1133">Transmembrane helix</keyword>
<dbReference type="Proteomes" id="UP000605970">
    <property type="component" value="Unassembled WGS sequence"/>
</dbReference>
<evidence type="ECO:0000313" key="2">
    <source>
        <dbReference type="EMBL" id="KAF7623615.1"/>
    </source>
</evidence>
<protein>
    <submittedName>
        <fullName evidence="2">Uncharacterized protein</fullName>
    </submittedName>
</protein>
<gene>
    <name evidence="2" type="ORF">Mgra_00010093</name>
</gene>
<evidence type="ECO:0000313" key="3">
    <source>
        <dbReference type="Proteomes" id="UP000605970"/>
    </source>
</evidence>
<keyword evidence="1" id="KW-0812">Transmembrane</keyword>
<accession>A0A8S9Z652</accession>
<organism evidence="2 3">
    <name type="scientific">Meloidogyne graminicola</name>
    <dbReference type="NCBI Taxonomy" id="189291"/>
    <lineage>
        <taxon>Eukaryota</taxon>
        <taxon>Metazoa</taxon>
        <taxon>Ecdysozoa</taxon>
        <taxon>Nematoda</taxon>
        <taxon>Chromadorea</taxon>
        <taxon>Rhabditida</taxon>
        <taxon>Tylenchina</taxon>
        <taxon>Tylenchomorpha</taxon>
        <taxon>Tylenchoidea</taxon>
        <taxon>Meloidogynidae</taxon>
        <taxon>Meloidogyninae</taxon>
        <taxon>Meloidogyne</taxon>
    </lineage>
</organism>
<name>A0A8S9Z652_9BILA</name>
<sequence>MCAPDDVPGSTVQDLALVWFMFFFGLRGFFGWGVSFRCTNCCRCCCQGKEEFDWSSTMDDLQRHGLVNLSGLFQ</sequence>